<keyword evidence="2" id="KW-1185">Reference proteome</keyword>
<gene>
    <name evidence="1" type="ORF">V6N11_024764</name>
</gene>
<proteinExistence type="predicted"/>
<evidence type="ECO:0000313" key="2">
    <source>
        <dbReference type="Proteomes" id="UP001396334"/>
    </source>
</evidence>
<evidence type="ECO:0008006" key="3">
    <source>
        <dbReference type="Google" id="ProtNLM"/>
    </source>
</evidence>
<comment type="caution">
    <text evidence="1">The sequence shown here is derived from an EMBL/GenBank/DDBJ whole genome shotgun (WGS) entry which is preliminary data.</text>
</comment>
<dbReference type="EMBL" id="JBBPBN010000035">
    <property type="protein sequence ID" value="KAK9002075.1"/>
    <property type="molecule type" value="Genomic_DNA"/>
</dbReference>
<organism evidence="1 2">
    <name type="scientific">Hibiscus sabdariffa</name>
    <name type="common">roselle</name>
    <dbReference type="NCBI Taxonomy" id="183260"/>
    <lineage>
        <taxon>Eukaryota</taxon>
        <taxon>Viridiplantae</taxon>
        <taxon>Streptophyta</taxon>
        <taxon>Embryophyta</taxon>
        <taxon>Tracheophyta</taxon>
        <taxon>Spermatophyta</taxon>
        <taxon>Magnoliopsida</taxon>
        <taxon>eudicotyledons</taxon>
        <taxon>Gunneridae</taxon>
        <taxon>Pentapetalae</taxon>
        <taxon>rosids</taxon>
        <taxon>malvids</taxon>
        <taxon>Malvales</taxon>
        <taxon>Malvaceae</taxon>
        <taxon>Malvoideae</taxon>
        <taxon>Hibiscus</taxon>
    </lineage>
</organism>
<protein>
    <recommendedName>
        <fullName evidence="3">Chlorophyll a-b binding protein, chloroplastic</fullName>
    </recommendedName>
</protein>
<evidence type="ECO:0000313" key="1">
    <source>
        <dbReference type="EMBL" id="KAK9002075.1"/>
    </source>
</evidence>
<dbReference type="Proteomes" id="UP001396334">
    <property type="component" value="Unassembled WGS sequence"/>
</dbReference>
<sequence length="81" mass="9081">MLLRIVAVKAPFGLDLRVTPYWQATATGNFQEEFFSYQSKTGYMPTLPIMDGSQLRLAPAARMFHAGFGFDYEQLLAGENS</sequence>
<reference evidence="1 2" key="1">
    <citation type="journal article" date="2024" name="G3 (Bethesda)">
        <title>Genome assembly of Hibiscus sabdariffa L. provides insights into metabolisms of medicinal natural products.</title>
        <authorList>
            <person name="Kim T."/>
        </authorList>
    </citation>
    <scope>NUCLEOTIDE SEQUENCE [LARGE SCALE GENOMIC DNA]</scope>
    <source>
        <strain evidence="1">TK-2024</strain>
        <tissue evidence="1">Old leaves</tissue>
    </source>
</reference>
<accession>A0ABR2QNC1</accession>
<name>A0ABR2QNC1_9ROSI</name>